<keyword evidence="9" id="KW-0479">Metal-binding</keyword>
<dbReference type="EMBL" id="JACOOX010000001">
    <property type="protein sequence ID" value="MBC5661758.1"/>
    <property type="molecule type" value="Genomic_DNA"/>
</dbReference>
<dbReference type="NCBIfam" id="TIGR01064">
    <property type="entry name" value="pyruv_kin"/>
    <property type="match status" value="1"/>
</dbReference>
<dbReference type="GO" id="GO:0005524">
    <property type="term" value="F:ATP binding"/>
    <property type="evidence" value="ECO:0007669"/>
    <property type="project" value="UniProtKB-KW"/>
</dbReference>
<dbReference type="InterPro" id="IPR018209">
    <property type="entry name" value="Pyrv_Knase_AS"/>
</dbReference>
<evidence type="ECO:0000259" key="21">
    <source>
        <dbReference type="Pfam" id="PF02887"/>
    </source>
</evidence>
<keyword evidence="15 18" id="KW-0324">Glycolysis</keyword>
<dbReference type="InterPro" id="IPR015793">
    <property type="entry name" value="Pyrv_Knase_brl"/>
</dbReference>
<dbReference type="Pfam" id="PF00391">
    <property type="entry name" value="PEP-utilizers"/>
    <property type="match status" value="1"/>
</dbReference>
<comment type="pathway">
    <text evidence="3 18">Carbohydrate degradation; glycolysis; pyruvate from D-glyceraldehyde 3-phosphate: step 5/5.</text>
</comment>
<evidence type="ECO:0000256" key="7">
    <source>
        <dbReference type="ARBA" id="ARBA00018587"/>
    </source>
</evidence>
<accession>A0A8I0AN47</accession>
<evidence type="ECO:0000256" key="8">
    <source>
        <dbReference type="ARBA" id="ARBA00022679"/>
    </source>
</evidence>
<evidence type="ECO:0000256" key="2">
    <source>
        <dbReference type="ARBA" id="ARBA00001958"/>
    </source>
</evidence>
<dbReference type="Proteomes" id="UP000615234">
    <property type="component" value="Unassembled WGS sequence"/>
</dbReference>
<dbReference type="Pfam" id="PF02887">
    <property type="entry name" value="PK_C"/>
    <property type="match status" value="1"/>
</dbReference>
<dbReference type="UniPathway" id="UPA00109">
    <property type="reaction ID" value="UER00188"/>
</dbReference>
<dbReference type="Pfam" id="PF00224">
    <property type="entry name" value="PK"/>
    <property type="match status" value="1"/>
</dbReference>
<keyword evidence="10" id="KW-0547">Nucleotide-binding</keyword>
<comment type="cofactor">
    <cofactor evidence="2">
        <name>K(+)</name>
        <dbReference type="ChEBI" id="CHEBI:29103"/>
    </cofactor>
</comment>
<keyword evidence="13 18" id="KW-0460">Magnesium</keyword>
<dbReference type="InterPro" id="IPR015813">
    <property type="entry name" value="Pyrv/PenolPyrv_kinase-like_dom"/>
</dbReference>
<comment type="cofactor">
    <cofactor evidence="1">
        <name>Mg(2+)</name>
        <dbReference type="ChEBI" id="CHEBI:18420"/>
    </cofactor>
</comment>
<dbReference type="GO" id="GO:0016301">
    <property type="term" value="F:kinase activity"/>
    <property type="evidence" value="ECO:0007669"/>
    <property type="project" value="UniProtKB-KW"/>
</dbReference>
<comment type="caution">
    <text evidence="22">The sequence shown here is derived from an EMBL/GenBank/DDBJ whole genome shotgun (WGS) entry which is preliminary data.</text>
</comment>
<evidence type="ECO:0000256" key="4">
    <source>
        <dbReference type="ARBA" id="ARBA00006237"/>
    </source>
</evidence>
<dbReference type="InterPro" id="IPR015795">
    <property type="entry name" value="Pyrv_Knase_C"/>
</dbReference>
<keyword evidence="14" id="KW-0630">Potassium</keyword>
<dbReference type="GO" id="GO:0000287">
    <property type="term" value="F:magnesium ion binding"/>
    <property type="evidence" value="ECO:0007669"/>
    <property type="project" value="UniProtKB-UniRule"/>
</dbReference>
<dbReference type="Gene3D" id="2.40.33.10">
    <property type="entry name" value="PK beta-barrel domain-like"/>
    <property type="match status" value="1"/>
</dbReference>
<dbReference type="RefSeq" id="WP_021943118.1">
    <property type="nucleotide sequence ID" value="NZ_JACOOX010000001.1"/>
</dbReference>
<keyword evidence="8 18" id="KW-0808">Transferase</keyword>
<feature type="domain" description="Pyruvate kinase barrel" evidence="19">
    <location>
        <begin position="1"/>
        <end position="322"/>
    </location>
</feature>
<dbReference type="SUPFAM" id="SSF52935">
    <property type="entry name" value="PK C-terminal domain-like"/>
    <property type="match status" value="1"/>
</dbReference>
<name>A0A8I0AN47_9FIRM</name>
<dbReference type="PRINTS" id="PR01050">
    <property type="entry name" value="PYRUVTKNASE"/>
</dbReference>
<dbReference type="GO" id="GO:0004743">
    <property type="term" value="F:pyruvate kinase activity"/>
    <property type="evidence" value="ECO:0007669"/>
    <property type="project" value="UniProtKB-UniRule"/>
</dbReference>
<dbReference type="InterPro" id="IPR036637">
    <property type="entry name" value="Phosphohistidine_dom_sf"/>
</dbReference>
<dbReference type="InterPro" id="IPR011037">
    <property type="entry name" value="Pyrv_Knase-like_insert_dom_sf"/>
</dbReference>
<evidence type="ECO:0000256" key="13">
    <source>
        <dbReference type="ARBA" id="ARBA00022842"/>
    </source>
</evidence>
<dbReference type="FunFam" id="3.20.20.60:FF:000025">
    <property type="entry name" value="Pyruvate kinase"/>
    <property type="match status" value="1"/>
</dbReference>
<dbReference type="Gene3D" id="3.40.1380.20">
    <property type="entry name" value="Pyruvate kinase, C-terminal domain"/>
    <property type="match status" value="1"/>
</dbReference>
<gene>
    <name evidence="22" type="primary">pyk</name>
    <name evidence="22" type="ORF">H8S09_02420</name>
</gene>
<dbReference type="InterPro" id="IPR015806">
    <property type="entry name" value="Pyrv_Knase_insert_dom_sf"/>
</dbReference>
<keyword evidence="12" id="KW-0067">ATP-binding</keyword>
<evidence type="ECO:0000256" key="10">
    <source>
        <dbReference type="ARBA" id="ARBA00022741"/>
    </source>
</evidence>
<dbReference type="NCBIfam" id="NF004978">
    <property type="entry name" value="PRK06354.1"/>
    <property type="match status" value="1"/>
</dbReference>
<evidence type="ECO:0000256" key="18">
    <source>
        <dbReference type="RuleBase" id="RU000504"/>
    </source>
</evidence>
<feature type="domain" description="PEP-utilising enzyme mobile" evidence="20">
    <location>
        <begin position="504"/>
        <end position="574"/>
    </location>
</feature>
<evidence type="ECO:0000256" key="6">
    <source>
        <dbReference type="ARBA" id="ARBA00012142"/>
    </source>
</evidence>
<dbReference type="GO" id="GO:0030955">
    <property type="term" value="F:potassium ion binding"/>
    <property type="evidence" value="ECO:0007669"/>
    <property type="project" value="UniProtKB-UniRule"/>
</dbReference>
<organism evidence="22 23">
    <name type="scientific">Coprococcus hominis</name>
    <name type="common">ex Liu et al. 2022</name>
    <dbReference type="NCBI Taxonomy" id="2763039"/>
    <lineage>
        <taxon>Bacteria</taxon>
        <taxon>Bacillati</taxon>
        <taxon>Bacillota</taxon>
        <taxon>Clostridia</taxon>
        <taxon>Lachnospirales</taxon>
        <taxon>Lachnospiraceae</taxon>
        <taxon>Coprococcus</taxon>
    </lineage>
</organism>
<evidence type="ECO:0000313" key="22">
    <source>
        <dbReference type="EMBL" id="MBC5661758.1"/>
    </source>
</evidence>
<protein>
    <recommendedName>
        <fullName evidence="7 17">Pyruvate kinase</fullName>
        <ecNumber evidence="6 17">2.7.1.40</ecNumber>
    </recommendedName>
</protein>
<dbReference type="InterPro" id="IPR040442">
    <property type="entry name" value="Pyrv_kinase-like_dom_sf"/>
</dbReference>
<evidence type="ECO:0000256" key="1">
    <source>
        <dbReference type="ARBA" id="ARBA00001946"/>
    </source>
</evidence>
<evidence type="ECO:0000313" key="23">
    <source>
        <dbReference type="Proteomes" id="UP000615234"/>
    </source>
</evidence>
<evidence type="ECO:0000256" key="17">
    <source>
        <dbReference type="NCBIfam" id="TIGR01064"/>
    </source>
</evidence>
<evidence type="ECO:0000256" key="3">
    <source>
        <dbReference type="ARBA" id="ARBA00004997"/>
    </source>
</evidence>
<dbReference type="Gene3D" id="3.50.30.10">
    <property type="entry name" value="Phosphohistidine domain"/>
    <property type="match status" value="1"/>
</dbReference>
<dbReference type="Gene3D" id="3.20.20.60">
    <property type="entry name" value="Phosphoenolpyruvate-binding domains"/>
    <property type="match status" value="1"/>
</dbReference>
<evidence type="ECO:0000259" key="19">
    <source>
        <dbReference type="Pfam" id="PF00224"/>
    </source>
</evidence>
<comment type="similarity">
    <text evidence="4">In the C-terminal section; belongs to the PEP-utilizing enzyme family.</text>
</comment>
<dbReference type="SUPFAM" id="SSF52009">
    <property type="entry name" value="Phosphohistidine domain"/>
    <property type="match status" value="1"/>
</dbReference>
<evidence type="ECO:0000256" key="5">
    <source>
        <dbReference type="ARBA" id="ARBA00008663"/>
    </source>
</evidence>
<evidence type="ECO:0000256" key="14">
    <source>
        <dbReference type="ARBA" id="ARBA00022958"/>
    </source>
</evidence>
<evidence type="ECO:0000256" key="9">
    <source>
        <dbReference type="ARBA" id="ARBA00022723"/>
    </source>
</evidence>
<dbReference type="FunFam" id="2.40.33.10:FF:000001">
    <property type="entry name" value="Pyruvate kinase"/>
    <property type="match status" value="1"/>
</dbReference>
<dbReference type="PANTHER" id="PTHR11817">
    <property type="entry name" value="PYRUVATE KINASE"/>
    <property type="match status" value="1"/>
</dbReference>
<keyword evidence="11 18" id="KW-0418">Kinase</keyword>
<keyword evidence="16 22" id="KW-0670">Pyruvate</keyword>
<evidence type="ECO:0000256" key="15">
    <source>
        <dbReference type="ARBA" id="ARBA00023152"/>
    </source>
</evidence>
<evidence type="ECO:0000256" key="11">
    <source>
        <dbReference type="ARBA" id="ARBA00022777"/>
    </source>
</evidence>
<evidence type="ECO:0000256" key="16">
    <source>
        <dbReference type="ARBA" id="ARBA00023317"/>
    </source>
</evidence>
<dbReference type="SUPFAM" id="SSF51621">
    <property type="entry name" value="Phosphoenolpyruvate/pyruvate domain"/>
    <property type="match status" value="1"/>
</dbReference>
<proteinExistence type="inferred from homology"/>
<evidence type="ECO:0000256" key="12">
    <source>
        <dbReference type="ARBA" id="ARBA00022840"/>
    </source>
</evidence>
<dbReference type="SUPFAM" id="SSF50800">
    <property type="entry name" value="PK beta-barrel domain-like"/>
    <property type="match status" value="1"/>
</dbReference>
<dbReference type="InterPro" id="IPR036918">
    <property type="entry name" value="Pyrv_Knase_C_sf"/>
</dbReference>
<dbReference type="InterPro" id="IPR008279">
    <property type="entry name" value="PEP-util_enz_mobile_dom"/>
</dbReference>
<reference evidence="22 23" key="1">
    <citation type="submission" date="2020-08" db="EMBL/GenBank/DDBJ databases">
        <title>Genome public.</title>
        <authorList>
            <person name="Liu C."/>
            <person name="Sun Q."/>
        </authorList>
    </citation>
    <scope>NUCLEOTIDE SEQUENCE [LARGE SCALE GENOMIC DNA]</scope>
    <source>
        <strain evidence="22 23">NSJ-10</strain>
    </source>
</reference>
<feature type="domain" description="Pyruvate kinase C-terminal" evidence="21">
    <location>
        <begin position="357"/>
        <end position="469"/>
    </location>
</feature>
<comment type="similarity">
    <text evidence="5 18">Belongs to the pyruvate kinase family.</text>
</comment>
<dbReference type="AlphaFoldDB" id="A0A8I0AN47"/>
<comment type="catalytic activity">
    <reaction evidence="18">
        <text>pyruvate + ATP = phosphoenolpyruvate + ADP + H(+)</text>
        <dbReference type="Rhea" id="RHEA:18157"/>
        <dbReference type="ChEBI" id="CHEBI:15361"/>
        <dbReference type="ChEBI" id="CHEBI:15378"/>
        <dbReference type="ChEBI" id="CHEBI:30616"/>
        <dbReference type="ChEBI" id="CHEBI:58702"/>
        <dbReference type="ChEBI" id="CHEBI:456216"/>
        <dbReference type="EC" id="2.7.1.40"/>
    </reaction>
</comment>
<keyword evidence="23" id="KW-1185">Reference proteome</keyword>
<dbReference type="NCBIfam" id="NF004491">
    <property type="entry name" value="PRK05826.1"/>
    <property type="match status" value="1"/>
</dbReference>
<evidence type="ECO:0000259" key="20">
    <source>
        <dbReference type="Pfam" id="PF00391"/>
    </source>
</evidence>
<dbReference type="PROSITE" id="PS00110">
    <property type="entry name" value="PYRUVATE_KINASE"/>
    <property type="match status" value="1"/>
</dbReference>
<dbReference type="EC" id="2.7.1.40" evidence="6 17"/>
<dbReference type="InterPro" id="IPR001697">
    <property type="entry name" value="Pyr_Knase"/>
</dbReference>
<sequence length="578" mass="63382">MRKTKIICTLGPSTDDDDILRKLMIEGMNVARFNFSHGDHAQHKRNMERIMKFRTELNLPVATLLDTKGPEIRVKDFKNGKIELKPGQTFTFTTDEVEGDEKMVSITYKNLVNDVKPGNTILIDDGLIEMTVEQVSENKIVCRVVNGGPVSNRKGVNVPRVNLSMPYISEQDRADIIFGIENDFDFIAASFVRTADDVLEIRKILDEHGCDNINIISKIENMQGVENIDEIIRVSDGIMVARGDMGVEIPLEDVPVIQKMIIKKVYNADKQVVTATQMLDSMIKNPRPTRAEATDVANAIYDGTSAIMLSGETAAGKYPVEALHTMIKIAERAEEDIDYTKRFYERGNIQNPDITSAISHATCTTAIDLGAAAIVTVTKSGKTARMISKYRPKCPIIGCSPVEKVCRQLNLSWGVQPLLIAEENNTDDLFEHSVEAAKRNHYIKDGEIVVITAGVPLGVAGTTNLIKVHVVGHILVKGTSVNEKSVCAPLCVAETEEDLQKNYNPGDIIVMKETSNNIMEQLKTASAIVCEKDGKNSHAAIVGLSRDVPVIIGAKNATQILKTGAIVTVKAKDGVVVS</sequence>